<reference evidence="3 4" key="1">
    <citation type="journal article" date="2004" name="Appl. Environ. Microbiol.">
        <title>Mineralization of individual congeners of linear alkylbenzenesulfonate by defined pairs of heterotrophic bacteria.</title>
        <authorList>
            <person name="Schleheck D."/>
            <person name="Knepper T.P."/>
            <person name="Fischer K."/>
            <person name="Cook A.M."/>
        </authorList>
    </citation>
    <scope>NUCLEOTIDE SEQUENCE [LARGE SCALE GENOMIC DNA]</scope>
    <source>
        <strain evidence="4">DSM 14576 / KF-1</strain>
    </source>
</reference>
<name>B7WXE9_COMTK</name>
<feature type="domain" description="Thioredoxin-like fold" evidence="2">
    <location>
        <begin position="120"/>
        <end position="249"/>
    </location>
</feature>
<dbReference type="RefSeq" id="WP_003052355.1">
    <property type="nucleotide sequence ID" value="NZ_AAUJ02000001.1"/>
</dbReference>
<accession>B7WXE9</accession>
<dbReference type="SUPFAM" id="SSF52833">
    <property type="entry name" value="Thioredoxin-like"/>
    <property type="match status" value="1"/>
</dbReference>
<dbReference type="AlphaFoldDB" id="B7WXE9"/>
<dbReference type="Gene3D" id="3.40.30.10">
    <property type="entry name" value="Glutaredoxin"/>
    <property type="match status" value="1"/>
</dbReference>
<dbReference type="InterPro" id="IPR036249">
    <property type="entry name" value="Thioredoxin-like_sf"/>
</dbReference>
<comment type="subcellular location">
    <subcellularLocation>
        <location evidence="1">Periplasm</location>
    </subcellularLocation>
</comment>
<organism evidence="3 4">
    <name type="scientific">Comamonas testosteroni (strain DSM 14576 / KF-1)</name>
    <name type="common">Pseudomonas testosteroni</name>
    <dbReference type="NCBI Taxonomy" id="399795"/>
    <lineage>
        <taxon>Bacteria</taxon>
        <taxon>Pseudomonadati</taxon>
        <taxon>Pseudomonadota</taxon>
        <taxon>Betaproteobacteria</taxon>
        <taxon>Burkholderiales</taxon>
        <taxon>Comamonadaceae</taxon>
        <taxon>Comamonas</taxon>
    </lineage>
</organism>
<evidence type="ECO:0000313" key="4">
    <source>
        <dbReference type="Proteomes" id="UP000003039"/>
    </source>
</evidence>
<keyword evidence="1" id="KW-0574">Periplasm</keyword>
<evidence type="ECO:0000259" key="2">
    <source>
        <dbReference type="Pfam" id="PF13098"/>
    </source>
</evidence>
<evidence type="ECO:0000313" key="3">
    <source>
        <dbReference type="EMBL" id="EED65972.1"/>
    </source>
</evidence>
<dbReference type="InterPro" id="IPR051470">
    <property type="entry name" value="Thiol:disulfide_interchange"/>
</dbReference>
<feature type="chain" id="PRO_5010007949" description="Thiol:disulfide interchange protein" evidence="1">
    <location>
        <begin position="23"/>
        <end position="254"/>
    </location>
</feature>
<keyword evidence="1" id="KW-0676">Redox-active center</keyword>
<evidence type="ECO:0000256" key="1">
    <source>
        <dbReference type="RuleBase" id="RU364038"/>
    </source>
</evidence>
<gene>
    <name evidence="3" type="ORF">CtesDRAFT_PD0918</name>
</gene>
<proteinExistence type="inferred from homology"/>
<dbReference type="GO" id="GO:0042597">
    <property type="term" value="C:periplasmic space"/>
    <property type="evidence" value="ECO:0007669"/>
    <property type="project" value="UniProtKB-SubCell"/>
</dbReference>
<dbReference type="eggNOG" id="COG1651">
    <property type="taxonomic scope" value="Bacteria"/>
</dbReference>
<dbReference type="PANTHER" id="PTHR35272">
    <property type="entry name" value="THIOL:DISULFIDE INTERCHANGE PROTEIN DSBC-RELATED"/>
    <property type="match status" value="1"/>
</dbReference>
<dbReference type="Gene3D" id="3.10.450.70">
    <property type="entry name" value="Disulphide bond isomerase, DsbC/G, N-terminal"/>
    <property type="match status" value="1"/>
</dbReference>
<sequence length="254" mass="27033" precursor="true">MHLSKAIIGTAALFLLSGNALSQQTNRPAAVQALEAQGLAVIKEFEAGKGLRGFAGIAASSPVSIYVLPNGEAIVGTRLSATGKPLDSEVLEKLVAQPMQDKEWDLLAESTWVLDGKADAPRIVYTFSDANCPYCNRFWQAARPWVDAGKVQLRHIMVGVIRADSSGKAAAILTAPDRSAALLENERNFSKGGIAPLKPVPEKVDETLAMHRMLMMATGFRGTPGIVFLDDKGAVQKINGMPQGASLSKVLGPR</sequence>
<dbReference type="SUPFAM" id="SSF54423">
    <property type="entry name" value="DsbC/DsbG N-terminal domain-like"/>
    <property type="match status" value="1"/>
</dbReference>
<dbReference type="InterPro" id="IPR033954">
    <property type="entry name" value="DiS-bond_Isoase_DsbC/G"/>
</dbReference>
<keyword evidence="1" id="KW-0732">Signal</keyword>
<comment type="caution">
    <text evidence="3">The sequence shown here is derived from an EMBL/GenBank/DDBJ whole genome shotgun (WGS) entry which is preliminary data.</text>
</comment>
<protein>
    <recommendedName>
        <fullName evidence="1">Thiol:disulfide interchange protein</fullName>
    </recommendedName>
</protein>
<dbReference type="EMBL" id="AAUJ02000001">
    <property type="protein sequence ID" value="EED65972.1"/>
    <property type="molecule type" value="Genomic_DNA"/>
</dbReference>
<dbReference type="InterPro" id="IPR009094">
    <property type="entry name" value="DiS-bond_isomerase_DsbC/G_N_sf"/>
</dbReference>
<dbReference type="Pfam" id="PF13098">
    <property type="entry name" value="Thioredoxin_2"/>
    <property type="match status" value="1"/>
</dbReference>
<comment type="function">
    <text evidence="1">Required for disulfide bond formation in some periplasmic proteins. Acts by transferring its disulfide bond to other proteins and is reduced in the process.</text>
</comment>
<comment type="similarity">
    <text evidence="1">Belongs to the thioredoxin family. DsbC subfamily.</text>
</comment>
<dbReference type="PANTHER" id="PTHR35272:SF4">
    <property type="entry name" value="THIOL:DISULFIDE INTERCHANGE PROTEIN DSBG"/>
    <property type="match status" value="1"/>
</dbReference>
<dbReference type="CDD" id="cd03020">
    <property type="entry name" value="DsbA_DsbC_DsbG"/>
    <property type="match status" value="1"/>
</dbReference>
<dbReference type="NCBIfam" id="NF008657">
    <property type="entry name" value="PRK11657.1"/>
    <property type="match status" value="1"/>
</dbReference>
<feature type="signal peptide" evidence="1">
    <location>
        <begin position="1"/>
        <end position="22"/>
    </location>
</feature>
<dbReference type="OrthoDB" id="5298214at2"/>
<dbReference type="InterPro" id="IPR012336">
    <property type="entry name" value="Thioredoxin-like_fold"/>
</dbReference>
<dbReference type="Proteomes" id="UP000003039">
    <property type="component" value="Unassembled WGS sequence"/>
</dbReference>